<dbReference type="GO" id="GO:0016301">
    <property type="term" value="F:kinase activity"/>
    <property type="evidence" value="ECO:0007669"/>
    <property type="project" value="UniProtKB-KW"/>
</dbReference>
<dbReference type="PIRSF" id="PIRSF037081">
    <property type="entry name" value="P-loop_All4644_prd"/>
    <property type="match status" value="1"/>
</dbReference>
<evidence type="ECO:0000313" key="1">
    <source>
        <dbReference type="EMBL" id="SFK84754.1"/>
    </source>
</evidence>
<dbReference type="Pfam" id="PF13671">
    <property type="entry name" value="AAA_33"/>
    <property type="match status" value="1"/>
</dbReference>
<proteinExistence type="predicted"/>
<dbReference type="AlphaFoldDB" id="A0A1I4CTW1"/>
<keyword evidence="1" id="KW-0808">Transferase</keyword>
<dbReference type="InterPro" id="IPR027417">
    <property type="entry name" value="P-loop_NTPase"/>
</dbReference>
<evidence type="ECO:0000313" key="2">
    <source>
        <dbReference type="Proteomes" id="UP000198851"/>
    </source>
</evidence>
<keyword evidence="2" id="KW-1185">Reference proteome</keyword>
<dbReference type="EMBL" id="FOSZ01000002">
    <property type="protein sequence ID" value="SFK84754.1"/>
    <property type="molecule type" value="Genomic_DNA"/>
</dbReference>
<gene>
    <name evidence="1" type="ORF">SAMN04488036_102510</name>
</gene>
<protein>
    <submittedName>
        <fullName evidence="1">Predicted kinase</fullName>
    </submittedName>
</protein>
<dbReference type="Gene3D" id="3.40.50.300">
    <property type="entry name" value="P-loop containing nucleotide triphosphate hydrolases"/>
    <property type="match status" value="1"/>
</dbReference>
<organism evidence="1 2">
    <name type="scientific">Shimia haliotis</name>
    <dbReference type="NCBI Taxonomy" id="1280847"/>
    <lineage>
        <taxon>Bacteria</taxon>
        <taxon>Pseudomonadati</taxon>
        <taxon>Pseudomonadota</taxon>
        <taxon>Alphaproteobacteria</taxon>
        <taxon>Rhodobacterales</taxon>
        <taxon>Roseobacteraceae</taxon>
    </lineage>
</organism>
<dbReference type="InterPro" id="IPR017101">
    <property type="entry name" value="P-loop_ATP/GTP-bd_All4644_prd"/>
</dbReference>
<reference evidence="2" key="1">
    <citation type="submission" date="2016-10" db="EMBL/GenBank/DDBJ databases">
        <authorList>
            <person name="Varghese N."/>
            <person name="Submissions S."/>
        </authorList>
    </citation>
    <scope>NUCLEOTIDE SEQUENCE [LARGE SCALE GENOMIC DNA]</scope>
    <source>
        <strain evidence="2">DSM 28453</strain>
    </source>
</reference>
<dbReference type="RefSeq" id="WP_244503562.1">
    <property type="nucleotide sequence ID" value="NZ_FOSZ01000002.1"/>
</dbReference>
<dbReference type="InterPro" id="IPR052732">
    <property type="entry name" value="Cell-binding_unc_protein"/>
</dbReference>
<keyword evidence="1" id="KW-0418">Kinase</keyword>
<dbReference type="PANTHER" id="PTHR43883">
    <property type="entry name" value="SLR0207 PROTEIN"/>
    <property type="match status" value="1"/>
</dbReference>
<dbReference type="Proteomes" id="UP000198851">
    <property type="component" value="Unassembled WGS sequence"/>
</dbReference>
<dbReference type="SUPFAM" id="SSF52540">
    <property type="entry name" value="P-loop containing nucleoside triphosphate hydrolases"/>
    <property type="match status" value="1"/>
</dbReference>
<accession>A0A1I4CTW1</accession>
<dbReference type="PANTHER" id="PTHR43883:SF1">
    <property type="entry name" value="GLUCONOKINASE"/>
    <property type="match status" value="1"/>
</dbReference>
<dbReference type="STRING" id="1280847.SAMN04488036_102510"/>
<name>A0A1I4CTW1_9RHOB</name>
<sequence>MVEERLHLLCGKPAAGKSTLCAQLVRTAGAVVISEDAWLAALFGDQMASLKDFVRCSQKVRDVAGPHVVDLLRAGVTVVLDFQANTAESRAWMLGLARQAQVQAVLHHLDVPDAVCKARLTARNASGAHPFSVSEAQFDKLSAHFVPPSPDEGFRLVVHSI</sequence>